<gene>
    <name evidence="2" type="ORF">GCM10011498_23120</name>
</gene>
<evidence type="ECO:0000259" key="1">
    <source>
        <dbReference type="PROSITE" id="PS51782"/>
    </source>
</evidence>
<dbReference type="Gene3D" id="2.70.70.10">
    <property type="entry name" value="Glucose Permease (Domain IIA)"/>
    <property type="match status" value="1"/>
</dbReference>
<dbReference type="InterPro" id="IPR011055">
    <property type="entry name" value="Dup_hybrid_motif"/>
</dbReference>
<protein>
    <submittedName>
        <fullName evidence="2">Peptidase M23</fullName>
    </submittedName>
</protein>
<feature type="domain" description="LysM" evidence="1">
    <location>
        <begin position="70"/>
        <end position="114"/>
    </location>
</feature>
<evidence type="ECO:0000313" key="3">
    <source>
        <dbReference type="Proteomes" id="UP000628017"/>
    </source>
</evidence>
<dbReference type="PANTHER" id="PTHR21666:SF270">
    <property type="entry name" value="MUREIN HYDROLASE ACTIVATOR ENVC"/>
    <property type="match status" value="1"/>
</dbReference>
<dbReference type="Pfam" id="PF01551">
    <property type="entry name" value="Peptidase_M23"/>
    <property type="match status" value="1"/>
</dbReference>
<reference evidence="2" key="1">
    <citation type="journal article" date="2014" name="Int. J. Syst. Evol. Microbiol.">
        <title>Complete genome sequence of Corynebacterium casei LMG S-19264T (=DSM 44701T), isolated from a smear-ripened cheese.</title>
        <authorList>
            <consortium name="US DOE Joint Genome Institute (JGI-PGF)"/>
            <person name="Walter F."/>
            <person name="Albersmeier A."/>
            <person name="Kalinowski J."/>
            <person name="Ruckert C."/>
        </authorList>
    </citation>
    <scope>NUCLEOTIDE SEQUENCE</scope>
    <source>
        <strain evidence="2">CGMCC 1.15880</strain>
    </source>
</reference>
<proteinExistence type="predicted"/>
<name>A0A916VQU1_9RHOB</name>
<sequence length="390" mass="40419">MSGMTKRITGLRKSAILLTGGAILLMGCDTGPGSLTDRLDRKPTVNNAVVESAPRPKPDSRGLITYPHYQVIVAKRGDTMNDVASRIGMSGVELARYNGLDPNYMPRSGEVLALPKGVVIPVGSTAATTGTAGTATGTNNIEAIASSAIGRAGDQQTAAVQQGPEPIRHVVEQGETAYSIARLYRVSVTSLASWNGLGKDLAVRTGQRLLIPVVEDGTPARQTQEIAAVEPAPGQGSITPIPPSAVEPLPEPVEEAVIPDSPNLAADRTPAGASRKLLKPVSGKVLRGYSNKPGGNEGLDIAADKGTAVKAAENGEVALVSSAGGNSKIVLVRHPDNLYTVYSNLSDVSVTKGQSVNRGQSLGKVAGGSPGFVHFEIRRGTESVDPTPYL</sequence>
<dbReference type="CDD" id="cd00118">
    <property type="entry name" value="LysM"/>
    <property type="match status" value="2"/>
</dbReference>
<dbReference type="SUPFAM" id="SSF51261">
    <property type="entry name" value="Duplicated hybrid motif"/>
    <property type="match status" value="1"/>
</dbReference>
<dbReference type="InterPro" id="IPR018392">
    <property type="entry name" value="LysM"/>
</dbReference>
<dbReference type="EMBL" id="BMKA01000003">
    <property type="protein sequence ID" value="GGA21773.1"/>
    <property type="molecule type" value="Genomic_DNA"/>
</dbReference>
<dbReference type="SMART" id="SM00257">
    <property type="entry name" value="LysM"/>
    <property type="match status" value="2"/>
</dbReference>
<dbReference type="PANTHER" id="PTHR21666">
    <property type="entry name" value="PEPTIDASE-RELATED"/>
    <property type="match status" value="1"/>
</dbReference>
<organism evidence="2 3">
    <name type="scientific">Neptunicoccus cionae</name>
    <dbReference type="NCBI Taxonomy" id="2035344"/>
    <lineage>
        <taxon>Bacteria</taxon>
        <taxon>Pseudomonadati</taxon>
        <taxon>Pseudomonadota</taxon>
        <taxon>Alphaproteobacteria</taxon>
        <taxon>Rhodobacterales</taxon>
        <taxon>Paracoccaceae</taxon>
        <taxon>Neptunicoccus</taxon>
    </lineage>
</organism>
<dbReference type="Proteomes" id="UP000628017">
    <property type="component" value="Unassembled WGS sequence"/>
</dbReference>
<dbReference type="SUPFAM" id="SSF54106">
    <property type="entry name" value="LysM domain"/>
    <property type="match status" value="1"/>
</dbReference>
<dbReference type="InterPro" id="IPR016047">
    <property type="entry name" value="M23ase_b-sheet_dom"/>
</dbReference>
<dbReference type="AlphaFoldDB" id="A0A916VQU1"/>
<reference evidence="2" key="2">
    <citation type="submission" date="2020-09" db="EMBL/GenBank/DDBJ databases">
        <authorList>
            <person name="Sun Q."/>
            <person name="Zhou Y."/>
        </authorList>
    </citation>
    <scope>NUCLEOTIDE SEQUENCE</scope>
    <source>
        <strain evidence="2">CGMCC 1.15880</strain>
    </source>
</reference>
<dbReference type="PROSITE" id="PS51782">
    <property type="entry name" value="LYSM"/>
    <property type="match status" value="2"/>
</dbReference>
<dbReference type="Pfam" id="PF01476">
    <property type="entry name" value="LysM"/>
    <property type="match status" value="2"/>
</dbReference>
<accession>A0A916VQU1</accession>
<comment type="caution">
    <text evidence="2">The sequence shown here is derived from an EMBL/GenBank/DDBJ whole genome shotgun (WGS) entry which is preliminary data.</text>
</comment>
<dbReference type="InterPro" id="IPR036779">
    <property type="entry name" value="LysM_dom_sf"/>
</dbReference>
<dbReference type="CDD" id="cd12797">
    <property type="entry name" value="M23_peptidase"/>
    <property type="match status" value="1"/>
</dbReference>
<dbReference type="Gene3D" id="3.10.350.10">
    <property type="entry name" value="LysM domain"/>
    <property type="match status" value="1"/>
</dbReference>
<dbReference type="GO" id="GO:0004222">
    <property type="term" value="F:metalloendopeptidase activity"/>
    <property type="evidence" value="ECO:0007669"/>
    <property type="project" value="TreeGrafter"/>
</dbReference>
<keyword evidence="3" id="KW-1185">Reference proteome</keyword>
<dbReference type="InterPro" id="IPR050570">
    <property type="entry name" value="Cell_wall_metabolism_enzyme"/>
</dbReference>
<dbReference type="PROSITE" id="PS51257">
    <property type="entry name" value="PROKAR_LIPOPROTEIN"/>
    <property type="match status" value="1"/>
</dbReference>
<feature type="domain" description="LysM" evidence="1">
    <location>
        <begin position="167"/>
        <end position="211"/>
    </location>
</feature>
<evidence type="ECO:0000313" key="2">
    <source>
        <dbReference type="EMBL" id="GGA21773.1"/>
    </source>
</evidence>